<dbReference type="PANTHER" id="PTHR30386">
    <property type="entry name" value="MEMBRANE FUSION SUBUNIT OF EMRAB-TOLC MULTIDRUG EFFLUX PUMP"/>
    <property type="match status" value="1"/>
</dbReference>
<comment type="similarity">
    <text evidence="2 9">Belongs to the membrane fusion protein (MFP) (TC 8.A.1) family.</text>
</comment>
<dbReference type="InterPro" id="IPR058982">
    <property type="entry name" value="Beta-barrel_AprE"/>
</dbReference>
<dbReference type="EMBL" id="JAETWB010000003">
    <property type="protein sequence ID" value="MBL6078530.1"/>
    <property type="molecule type" value="Genomic_DNA"/>
</dbReference>
<dbReference type="PANTHER" id="PTHR30386:SF17">
    <property type="entry name" value="ALKALINE PROTEASE SECRETION PROTEIN APRE"/>
    <property type="match status" value="1"/>
</dbReference>
<organism evidence="13 14">
    <name type="scientific">Belnapia arida</name>
    <dbReference type="NCBI Taxonomy" id="2804533"/>
    <lineage>
        <taxon>Bacteria</taxon>
        <taxon>Pseudomonadati</taxon>
        <taxon>Pseudomonadota</taxon>
        <taxon>Alphaproteobacteria</taxon>
        <taxon>Acetobacterales</taxon>
        <taxon>Roseomonadaceae</taxon>
        <taxon>Belnapia</taxon>
    </lineage>
</organism>
<comment type="caution">
    <text evidence="13">The sequence shown here is derived from an EMBL/GenBank/DDBJ whole genome shotgun (WGS) entry which is preliminary data.</text>
</comment>
<protein>
    <recommendedName>
        <fullName evidence="9">Membrane fusion protein (MFP) family protein</fullName>
    </recommendedName>
</protein>
<dbReference type="Gene3D" id="2.40.30.170">
    <property type="match status" value="1"/>
</dbReference>
<keyword evidence="5 9" id="KW-0997">Cell inner membrane</keyword>
<keyword evidence="8" id="KW-0472">Membrane</keyword>
<keyword evidence="4 9" id="KW-1003">Cell membrane</keyword>
<evidence type="ECO:0000256" key="6">
    <source>
        <dbReference type="ARBA" id="ARBA00022692"/>
    </source>
</evidence>
<sequence length="463" mass="50089">MQQLVKHGAPVALPPALPSALPQESLQKQLERAVQSPPVHRLVRRSLLTLAITLLPIAGWATMTVAERAVLASGQLVPEGRRKTVNLLEPGILRRLLVQESSVVQAGQPLLQLDVTQAEATAGQAKAAYWSGRARVARLRAEQAEQRQLAFPVDLTAAAGADPAIQVFVRAEQALFAARWAAFDGQVGVQERAITQLQEQVAGAQAQREGAGRQLMAVREQIAGYSRLLTQGFASRFTVLNLQQQEAGFVATIGQANAQEAQLREGIIQAQRQLEGLRLARLSDIATDMQTTEATTAAALQQLRAAQDVLARREVLSPEAGKVTNIQAFTPGATIQTGQPILDLVPLNDRLVVEGRVQPTDIEQVSVGQRANIRLSSYRTRNVPMLEGRVIVVGADVQVPPNNGGDPYFLVRLEFDPGQLESVPDLAPVAGMPAELYILGERRTPLAYLWTPLSAAARRALRD</sequence>
<evidence type="ECO:0000256" key="8">
    <source>
        <dbReference type="ARBA" id="ARBA00023136"/>
    </source>
</evidence>
<feature type="domain" description="AprE-like beta-barrel" evidence="12">
    <location>
        <begin position="351"/>
        <end position="439"/>
    </location>
</feature>
<evidence type="ECO:0000256" key="10">
    <source>
        <dbReference type="SAM" id="Coils"/>
    </source>
</evidence>
<dbReference type="InterPro" id="IPR010129">
    <property type="entry name" value="T1SS_HlyD"/>
</dbReference>
<keyword evidence="10" id="KW-0175">Coiled coil</keyword>
<evidence type="ECO:0000256" key="3">
    <source>
        <dbReference type="ARBA" id="ARBA00022448"/>
    </source>
</evidence>
<keyword evidence="3 9" id="KW-0813">Transport</keyword>
<feature type="domain" description="AprE-like long alpha-helical hairpin" evidence="11">
    <location>
        <begin position="118"/>
        <end position="309"/>
    </location>
</feature>
<evidence type="ECO:0000256" key="7">
    <source>
        <dbReference type="ARBA" id="ARBA00022989"/>
    </source>
</evidence>
<dbReference type="Proteomes" id="UP000660885">
    <property type="component" value="Unassembled WGS sequence"/>
</dbReference>
<evidence type="ECO:0000256" key="1">
    <source>
        <dbReference type="ARBA" id="ARBA00004377"/>
    </source>
</evidence>
<dbReference type="RefSeq" id="WP_202831649.1">
    <property type="nucleotide sequence ID" value="NZ_JAETWB010000003.1"/>
</dbReference>
<keyword evidence="7" id="KW-1133">Transmembrane helix</keyword>
<feature type="coiled-coil region" evidence="10">
    <location>
        <begin position="187"/>
        <end position="214"/>
    </location>
</feature>
<dbReference type="Gene3D" id="2.40.50.100">
    <property type="match status" value="1"/>
</dbReference>
<reference evidence="13 14" key="1">
    <citation type="submission" date="2021-01" db="EMBL/GenBank/DDBJ databases">
        <title>Belnapia mucosa sp. nov. and Belnapia arida sp. nov., isolated from the Tabernas Desert (Almeria, Spain).</title>
        <authorList>
            <person name="Molina-Menor E."/>
            <person name="Vidal-Verdu A."/>
            <person name="Calonge A."/>
            <person name="Satari L."/>
            <person name="Pereto J."/>
            <person name="Porcar M."/>
        </authorList>
    </citation>
    <scope>NUCLEOTIDE SEQUENCE [LARGE SCALE GENOMIC DNA]</scope>
    <source>
        <strain evidence="13 14">T18</strain>
    </source>
</reference>
<dbReference type="NCBIfam" id="TIGR01843">
    <property type="entry name" value="type_I_hlyD"/>
    <property type="match status" value="1"/>
</dbReference>
<dbReference type="InterPro" id="IPR050739">
    <property type="entry name" value="MFP"/>
</dbReference>
<dbReference type="Pfam" id="PF25994">
    <property type="entry name" value="HH_AprE"/>
    <property type="match status" value="1"/>
</dbReference>
<name>A0ABS1U1F7_9PROT</name>
<evidence type="ECO:0000256" key="9">
    <source>
        <dbReference type="RuleBase" id="RU365093"/>
    </source>
</evidence>
<gene>
    <name evidence="13" type="ORF">JMJ56_10980</name>
</gene>
<evidence type="ECO:0000259" key="12">
    <source>
        <dbReference type="Pfam" id="PF26002"/>
    </source>
</evidence>
<comment type="subcellular location">
    <subcellularLocation>
        <location evidence="1 9">Cell inner membrane</location>
        <topology evidence="1 9">Single-pass membrane protein</topology>
    </subcellularLocation>
</comment>
<evidence type="ECO:0000256" key="2">
    <source>
        <dbReference type="ARBA" id="ARBA00009477"/>
    </source>
</evidence>
<keyword evidence="6" id="KW-0812">Transmembrane</keyword>
<proteinExistence type="inferred from homology"/>
<accession>A0ABS1U1F7</accession>
<keyword evidence="14" id="KW-1185">Reference proteome</keyword>
<dbReference type="InterPro" id="IPR058781">
    <property type="entry name" value="HH_AprE-like"/>
</dbReference>
<evidence type="ECO:0000313" key="13">
    <source>
        <dbReference type="EMBL" id="MBL6078530.1"/>
    </source>
</evidence>
<evidence type="ECO:0000256" key="5">
    <source>
        <dbReference type="ARBA" id="ARBA00022519"/>
    </source>
</evidence>
<dbReference type="Pfam" id="PF26002">
    <property type="entry name" value="Beta-barrel_AprE"/>
    <property type="match status" value="1"/>
</dbReference>
<dbReference type="PRINTS" id="PR01490">
    <property type="entry name" value="RTXTOXIND"/>
</dbReference>
<evidence type="ECO:0000259" key="11">
    <source>
        <dbReference type="Pfam" id="PF25994"/>
    </source>
</evidence>
<dbReference type="SUPFAM" id="SSF111369">
    <property type="entry name" value="HlyD-like secretion proteins"/>
    <property type="match status" value="1"/>
</dbReference>
<evidence type="ECO:0000313" key="14">
    <source>
        <dbReference type="Proteomes" id="UP000660885"/>
    </source>
</evidence>
<evidence type="ECO:0000256" key="4">
    <source>
        <dbReference type="ARBA" id="ARBA00022475"/>
    </source>
</evidence>